<sequence>DHATEQENYFKTTCTPLTYRAAATNGLLSLRKRPLAENETDTGIFPEWQIIAPKDLTWENLVHSIGELRNWGYCLEIPTSDGKGDELGHDRVCDRCAERFIVSKDKWQSCTYHPARPVYKKVDGTRITTWPCCEQTGTGCVVGHTHVFKITHEPRLAAYQPYRQLPMRRKESLDVAALDCEMVYTTASMELARVSVISSQGDILLDRFVKPAFPVLDLNTTYSGVMQHNLDGAISFEEMHQQLIHIGMHRDTILIGHGLDNDLTALRLVHHRVIDSAILFPHPRGRPYRLKLKDLSSRYLARQIQVNDSATGHDPTEDALAALDLVRWRLVN</sequence>
<comment type="caution">
    <text evidence="8">The sequence shown here is derived from an EMBL/GenBank/DDBJ whole genome shotgun (WGS) entry which is preliminary data.</text>
</comment>
<evidence type="ECO:0000313" key="8">
    <source>
        <dbReference type="EMBL" id="ORY73696.1"/>
    </source>
</evidence>
<dbReference type="CDD" id="cd06145">
    <property type="entry name" value="REX1_like"/>
    <property type="match status" value="1"/>
</dbReference>
<dbReference type="FunFam" id="3.30.420.10:FF:000031">
    <property type="entry name" value="RNA exonuclease 1"/>
    <property type="match status" value="1"/>
</dbReference>
<evidence type="ECO:0000256" key="1">
    <source>
        <dbReference type="ARBA" id="ARBA00004123"/>
    </source>
</evidence>
<dbReference type="Proteomes" id="UP000193685">
    <property type="component" value="Unassembled WGS sequence"/>
</dbReference>
<dbReference type="Gene3D" id="3.30.420.10">
    <property type="entry name" value="Ribonuclease H-like superfamily/Ribonuclease H"/>
    <property type="match status" value="1"/>
</dbReference>
<dbReference type="InterPro" id="IPR012337">
    <property type="entry name" value="RNaseH-like_sf"/>
</dbReference>
<dbReference type="GO" id="GO:0005634">
    <property type="term" value="C:nucleus"/>
    <property type="evidence" value="ECO:0007669"/>
    <property type="project" value="UniProtKB-SubCell"/>
</dbReference>
<dbReference type="PANTHER" id="PTHR12801">
    <property type="entry name" value="RNA EXONUCLEASE REXO1 / RECO3 FAMILY MEMBER-RELATED"/>
    <property type="match status" value="1"/>
</dbReference>
<protein>
    <submittedName>
        <fullName evidence="8">Ribonuclease H-like domain-containing protein</fullName>
    </submittedName>
</protein>
<keyword evidence="6" id="KW-0539">Nucleus</keyword>
<dbReference type="GO" id="GO:0010629">
    <property type="term" value="P:negative regulation of gene expression"/>
    <property type="evidence" value="ECO:0007669"/>
    <property type="project" value="UniProtKB-ARBA"/>
</dbReference>
<proteinExistence type="inferred from homology"/>
<dbReference type="InterPro" id="IPR034922">
    <property type="entry name" value="REX1-like_exo"/>
</dbReference>
<evidence type="ECO:0000256" key="3">
    <source>
        <dbReference type="ARBA" id="ARBA00022722"/>
    </source>
</evidence>
<dbReference type="EMBL" id="MCFI01000033">
    <property type="protein sequence ID" value="ORY73696.1"/>
    <property type="molecule type" value="Genomic_DNA"/>
</dbReference>
<organism evidence="8 9">
    <name type="scientific">Protomyces lactucae-debilis</name>
    <dbReference type="NCBI Taxonomy" id="2754530"/>
    <lineage>
        <taxon>Eukaryota</taxon>
        <taxon>Fungi</taxon>
        <taxon>Dikarya</taxon>
        <taxon>Ascomycota</taxon>
        <taxon>Taphrinomycotina</taxon>
        <taxon>Taphrinomycetes</taxon>
        <taxon>Taphrinales</taxon>
        <taxon>Protomycetaceae</taxon>
        <taxon>Protomyces</taxon>
    </lineage>
</organism>
<comment type="similarity">
    <text evidence="2">Belongs to the REXO1/REXO3 family.</text>
</comment>
<dbReference type="OrthoDB" id="3996471at2759"/>
<dbReference type="SUPFAM" id="SSF53098">
    <property type="entry name" value="Ribonuclease H-like"/>
    <property type="match status" value="1"/>
</dbReference>
<evidence type="ECO:0000256" key="4">
    <source>
        <dbReference type="ARBA" id="ARBA00022801"/>
    </source>
</evidence>
<keyword evidence="5" id="KW-0269">Exonuclease</keyword>
<dbReference type="InterPro" id="IPR036397">
    <property type="entry name" value="RNaseH_sf"/>
</dbReference>
<dbReference type="RefSeq" id="XP_040721876.1">
    <property type="nucleotide sequence ID" value="XM_040867171.1"/>
</dbReference>
<evidence type="ECO:0000256" key="6">
    <source>
        <dbReference type="ARBA" id="ARBA00023242"/>
    </source>
</evidence>
<evidence type="ECO:0000313" key="9">
    <source>
        <dbReference type="Proteomes" id="UP000193685"/>
    </source>
</evidence>
<dbReference type="GO" id="GO:0003676">
    <property type="term" value="F:nucleic acid binding"/>
    <property type="evidence" value="ECO:0007669"/>
    <property type="project" value="InterPro"/>
</dbReference>
<dbReference type="InterPro" id="IPR013520">
    <property type="entry name" value="Ribonucl_H"/>
</dbReference>
<feature type="non-terminal residue" evidence="8">
    <location>
        <position position="1"/>
    </location>
</feature>
<keyword evidence="3" id="KW-0540">Nuclease</keyword>
<evidence type="ECO:0000259" key="7">
    <source>
        <dbReference type="SMART" id="SM00479"/>
    </source>
</evidence>
<keyword evidence="9" id="KW-1185">Reference proteome</keyword>
<evidence type="ECO:0000256" key="2">
    <source>
        <dbReference type="ARBA" id="ARBA00006357"/>
    </source>
</evidence>
<evidence type="ECO:0000256" key="5">
    <source>
        <dbReference type="ARBA" id="ARBA00022839"/>
    </source>
</evidence>
<dbReference type="InterPro" id="IPR047021">
    <property type="entry name" value="REXO1/3/4-like"/>
</dbReference>
<dbReference type="OMA" id="FKITHEP"/>
<keyword evidence="4" id="KW-0378">Hydrolase</keyword>
<dbReference type="STRING" id="56484.A0A1Y2ER90"/>
<name>A0A1Y2ER90_PROLT</name>
<feature type="domain" description="Exonuclease" evidence="7">
    <location>
        <begin position="174"/>
        <end position="332"/>
    </location>
</feature>
<accession>A0A1Y2ER90</accession>
<feature type="non-terminal residue" evidence="8">
    <location>
        <position position="332"/>
    </location>
</feature>
<gene>
    <name evidence="8" type="ORF">BCR37DRAFT_335186</name>
</gene>
<dbReference type="GeneID" id="63783770"/>
<dbReference type="AlphaFoldDB" id="A0A1Y2ER90"/>
<reference evidence="8 9" key="1">
    <citation type="submission" date="2016-07" db="EMBL/GenBank/DDBJ databases">
        <title>Pervasive Adenine N6-methylation of Active Genes in Fungi.</title>
        <authorList>
            <consortium name="DOE Joint Genome Institute"/>
            <person name="Mondo S.J."/>
            <person name="Dannebaum R.O."/>
            <person name="Kuo R.C."/>
            <person name="Labutti K."/>
            <person name="Haridas S."/>
            <person name="Kuo A."/>
            <person name="Salamov A."/>
            <person name="Ahrendt S.R."/>
            <person name="Lipzen A."/>
            <person name="Sullivan W."/>
            <person name="Andreopoulos W.B."/>
            <person name="Clum A."/>
            <person name="Lindquist E."/>
            <person name="Daum C."/>
            <person name="Ramamoorthy G.K."/>
            <person name="Gryganskyi A."/>
            <person name="Culley D."/>
            <person name="Magnuson J.K."/>
            <person name="James T.Y."/>
            <person name="O'Malley M.A."/>
            <person name="Stajich J.E."/>
            <person name="Spatafora J.W."/>
            <person name="Visel A."/>
            <person name="Grigoriev I.V."/>
        </authorList>
    </citation>
    <scope>NUCLEOTIDE SEQUENCE [LARGE SCALE GENOMIC DNA]</scope>
    <source>
        <strain evidence="8 9">12-1054</strain>
    </source>
</reference>
<dbReference type="GO" id="GO:0004527">
    <property type="term" value="F:exonuclease activity"/>
    <property type="evidence" value="ECO:0007669"/>
    <property type="project" value="UniProtKB-KW"/>
</dbReference>
<comment type="subcellular location">
    <subcellularLocation>
        <location evidence="1">Nucleus</location>
    </subcellularLocation>
</comment>
<dbReference type="SMART" id="SM00479">
    <property type="entry name" value="EXOIII"/>
    <property type="match status" value="1"/>
</dbReference>
<dbReference type="PANTHER" id="PTHR12801:SF115">
    <property type="entry name" value="FI18136P1-RELATED"/>
    <property type="match status" value="1"/>
</dbReference>